<dbReference type="GO" id="GO:0046653">
    <property type="term" value="P:tetrahydrofolate metabolic process"/>
    <property type="evidence" value="ECO:0007669"/>
    <property type="project" value="InterPro"/>
</dbReference>
<dbReference type="InterPro" id="IPR006279">
    <property type="entry name" value="SoxD"/>
</dbReference>
<dbReference type="Proteomes" id="UP000555728">
    <property type="component" value="Unassembled WGS sequence"/>
</dbReference>
<dbReference type="InterPro" id="IPR038561">
    <property type="entry name" value="SoxD_sf"/>
</dbReference>
<protein>
    <submittedName>
        <fullName evidence="1">Heterotetrameric sarcosine oxidase delta subunit</fullName>
    </submittedName>
</protein>
<evidence type="ECO:0000313" key="1">
    <source>
        <dbReference type="EMBL" id="MBB4287133.1"/>
    </source>
</evidence>
<organism evidence="1 2">
    <name type="scientific">Roseospira goensis</name>
    <dbReference type="NCBI Taxonomy" id="391922"/>
    <lineage>
        <taxon>Bacteria</taxon>
        <taxon>Pseudomonadati</taxon>
        <taxon>Pseudomonadota</taxon>
        <taxon>Alphaproteobacteria</taxon>
        <taxon>Rhodospirillales</taxon>
        <taxon>Rhodospirillaceae</taxon>
        <taxon>Roseospira</taxon>
    </lineage>
</organism>
<name>A0A7W6S1G0_9PROT</name>
<comment type="caution">
    <text evidence="1">The sequence shown here is derived from an EMBL/GenBank/DDBJ whole genome shotgun (WGS) entry which is preliminary data.</text>
</comment>
<sequence>MMLIPCPWCGPRPRVEFSYGGPADRARPADDAPLEDWTRYVYERDNPKGAARELWRHGAGCRQWFVLERDTVTHAVAASHPLPGAEVAP</sequence>
<dbReference type="Pfam" id="PF04267">
    <property type="entry name" value="SoxD"/>
    <property type="match status" value="1"/>
</dbReference>
<reference evidence="1 2" key="1">
    <citation type="submission" date="2020-08" db="EMBL/GenBank/DDBJ databases">
        <title>Genome sequencing of Purple Non-Sulfur Bacteria from various extreme environments.</title>
        <authorList>
            <person name="Mayer M."/>
        </authorList>
    </citation>
    <scope>NUCLEOTIDE SEQUENCE [LARGE SCALE GENOMIC DNA]</scope>
    <source>
        <strain evidence="1 2">JA135</strain>
    </source>
</reference>
<dbReference type="GO" id="GO:0008115">
    <property type="term" value="F:sarcosine oxidase activity"/>
    <property type="evidence" value="ECO:0007669"/>
    <property type="project" value="InterPro"/>
</dbReference>
<dbReference type="AlphaFoldDB" id="A0A7W6S1G0"/>
<dbReference type="RefSeq" id="WP_184436587.1">
    <property type="nucleotide sequence ID" value="NZ_JACIGI010000028.1"/>
</dbReference>
<evidence type="ECO:0000313" key="2">
    <source>
        <dbReference type="Proteomes" id="UP000555728"/>
    </source>
</evidence>
<dbReference type="Gene3D" id="3.30.2270.10">
    <property type="entry name" value="Folate-binding superfamily"/>
    <property type="match status" value="1"/>
</dbReference>
<dbReference type="EMBL" id="JACIGI010000028">
    <property type="protein sequence ID" value="MBB4287133.1"/>
    <property type="molecule type" value="Genomic_DNA"/>
</dbReference>
<keyword evidence="2" id="KW-1185">Reference proteome</keyword>
<proteinExistence type="predicted"/>
<accession>A0A7W6S1G0</accession>
<gene>
    <name evidence="1" type="ORF">GGD88_002877</name>
</gene>